<feature type="chain" id="PRO_5013923663" evidence="8">
    <location>
        <begin position="30"/>
        <end position="500"/>
    </location>
</feature>
<evidence type="ECO:0000256" key="6">
    <source>
        <dbReference type="RuleBase" id="RU004335"/>
    </source>
</evidence>
<dbReference type="Gene3D" id="1.20.58.1040">
    <property type="match status" value="1"/>
</dbReference>
<feature type="domain" description="X8" evidence="9">
    <location>
        <begin position="371"/>
        <end position="457"/>
    </location>
</feature>
<gene>
    <name evidence="10" type="ORF">CDL12_14238</name>
</gene>
<dbReference type="Pfam" id="PF00332">
    <property type="entry name" value="Glyco_hydro_17"/>
    <property type="match status" value="1"/>
</dbReference>
<dbReference type="Gene3D" id="3.20.20.80">
    <property type="entry name" value="Glycosidases"/>
    <property type="match status" value="1"/>
</dbReference>
<dbReference type="InterPro" id="IPR000490">
    <property type="entry name" value="Glyco_hydro_17"/>
</dbReference>
<evidence type="ECO:0000256" key="8">
    <source>
        <dbReference type="SAM" id="SignalP"/>
    </source>
</evidence>
<dbReference type="EC" id="3.2.1.39" evidence="10"/>
<evidence type="ECO:0000256" key="7">
    <source>
        <dbReference type="SAM" id="Phobius"/>
    </source>
</evidence>
<keyword evidence="5 10" id="KW-0326">Glycosidase</keyword>
<dbReference type="EMBL" id="NKXS01002533">
    <property type="protein sequence ID" value="PIN13143.1"/>
    <property type="molecule type" value="Genomic_DNA"/>
</dbReference>
<dbReference type="InterPro" id="IPR012946">
    <property type="entry name" value="X8"/>
</dbReference>
<proteinExistence type="inferred from homology"/>
<evidence type="ECO:0000256" key="2">
    <source>
        <dbReference type="ARBA" id="ARBA00022729"/>
    </source>
</evidence>
<dbReference type="Proteomes" id="UP000231279">
    <property type="component" value="Unassembled WGS sequence"/>
</dbReference>
<keyword evidence="3 10" id="KW-0378">Hydrolase</keyword>
<keyword evidence="7" id="KW-0472">Membrane</keyword>
<evidence type="ECO:0000313" key="11">
    <source>
        <dbReference type="Proteomes" id="UP000231279"/>
    </source>
</evidence>
<accession>A0A2G9H6P0</accession>
<sequence>MENKFPFNPKTLLIFTIFSCFSFEKMVECGEIGINWGRQTSHRLIPSMVVDLLLQNGIRNLKLFSPSENVLKAFAGGNIIEITVTLPNESLQHIVNPSTSAYWLQERVGKFQECNINVRHVHVGIEPFSTFSRNITYDNAKDALRRIQEGLIVNGYKNVTATTPHFTDVLKPNVKKPSEADFRPDLKPKMIEFLSIINASKAPFVVNIFPIHFASEQNWDIEFSFINNKSNFTIEDNGLIYKNVFEFVYDSVLHAMKKAGAPDLKLMVGHIGWPTDGYPGANTANAERFFREFLPYIKKNIGTPLRPNTSIDVFIHSLADENLNKIDLGAFQRHWGVYRSDGEPKYKIDFTGEGCDIYPTTAKGVVLMPKRWCTYHGLSKNLTKIKKQFELACKEADCTSLSVGGSCSHLTFNQNVSYAFNRYFQKKAQWSSTGKLCDFDGLGKIVTEDPSVGMCVFPVEILAAELPDSGGLSSGEERVCGFFGVVLILNLLGLLFLGLV</sequence>
<keyword evidence="4" id="KW-1015">Disulfide bond</keyword>
<dbReference type="OrthoDB" id="888856at2759"/>
<evidence type="ECO:0000256" key="5">
    <source>
        <dbReference type="ARBA" id="ARBA00023295"/>
    </source>
</evidence>
<keyword evidence="2 8" id="KW-0732">Signal</keyword>
<keyword evidence="11" id="KW-1185">Reference proteome</keyword>
<evidence type="ECO:0000256" key="4">
    <source>
        <dbReference type="ARBA" id="ARBA00023157"/>
    </source>
</evidence>
<dbReference type="SMART" id="SM00768">
    <property type="entry name" value="X8"/>
    <property type="match status" value="1"/>
</dbReference>
<keyword evidence="7" id="KW-0812">Transmembrane</keyword>
<evidence type="ECO:0000256" key="3">
    <source>
        <dbReference type="ARBA" id="ARBA00022801"/>
    </source>
</evidence>
<dbReference type="InterPro" id="IPR017853">
    <property type="entry name" value="GH"/>
</dbReference>
<dbReference type="STRING" id="429701.A0A2G9H6P0"/>
<name>A0A2G9H6P0_9LAMI</name>
<comment type="caution">
    <text evidence="10">The sequence shown here is derived from an EMBL/GenBank/DDBJ whole genome shotgun (WGS) entry which is preliminary data.</text>
</comment>
<dbReference type="Pfam" id="PF07983">
    <property type="entry name" value="X8"/>
    <property type="match status" value="1"/>
</dbReference>
<protein>
    <submittedName>
        <fullName evidence="10">Glucan endo-1,3-beta-D-glucosidase</fullName>
        <ecNumber evidence="10">3.2.1.39</ecNumber>
    </submittedName>
</protein>
<dbReference type="PANTHER" id="PTHR32227">
    <property type="entry name" value="GLUCAN ENDO-1,3-BETA-GLUCOSIDASE BG1-RELATED-RELATED"/>
    <property type="match status" value="1"/>
</dbReference>
<dbReference type="AlphaFoldDB" id="A0A2G9H6P0"/>
<dbReference type="InterPro" id="IPR044965">
    <property type="entry name" value="Glyco_hydro_17_plant"/>
</dbReference>
<evidence type="ECO:0000259" key="9">
    <source>
        <dbReference type="SMART" id="SM00768"/>
    </source>
</evidence>
<keyword evidence="7" id="KW-1133">Transmembrane helix</keyword>
<dbReference type="SUPFAM" id="SSF51445">
    <property type="entry name" value="(Trans)glycosidases"/>
    <property type="match status" value="1"/>
</dbReference>
<dbReference type="GO" id="GO:0042973">
    <property type="term" value="F:glucan endo-1,3-beta-D-glucosidase activity"/>
    <property type="evidence" value="ECO:0007669"/>
    <property type="project" value="UniProtKB-EC"/>
</dbReference>
<organism evidence="10 11">
    <name type="scientific">Handroanthus impetiginosus</name>
    <dbReference type="NCBI Taxonomy" id="429701"/>
    <lineage>
        <taxon>Eukaryota</taxon>
        <taxon>Viridiplantae</taxon>
        <taxon>Streptophyta</taxon>
        <taxon>Embryophyta</taxon>
        <taxon>Tracheophyta</taxon>
        <taxon>Spermatophyta</taxon>
        <taxon>Magnoliopsida</taxon>
        <taxon>eudicotyledons</taxon>
        <taxon>Gunneridae</taxon>
        <taxon>Pentapetalae</taxon>
        <taxon>asterids</taxon>
        <taxon>lamiids</taxon>
        <taxon>Lamiales</taxon>
        <taxon>Bignoniaceae</taxon>
        <taxon>Crescentiina</taxon>
        <taxon>Tabebuia alliance</taxon>
        <taxon>Handroanthus</taxon>
    </lineage>
</organism>
<comment type="similarity">
    <text evidence="1 6">Belongs to the glycosyl hydrolase 17 family.</text>
</comment>
<dbReference type="GO" id="GO:0005975">
    <property type="term" value="P:carbohydrate metabolic process"/>
    <property type="evidence" value="ECO:0007669"/>
    <property type="project" value="InterPro"/>
</dbReference>
<evidence type="ECO:0000256" key="1">
    <source>
        <dbReference type="ARBA" id="ARBA00008773"/>
    </source>
</evidence>
<feature type="transmembrane region" description="Helical" evidence="7">
    <location>
        <begin position="481"/>
        <end position="499"/>
    </location>
</feature>
<evidence type="ECO:0000313" key="10">
    <source>
        <dbReference type="EMBL" id="PIN13143.1"/>
    </source>
</evidence>
<feature type="signal peptide" evidence="8">
    <location>
        <begin position="1"/>
        <end position="29"/>
    </location>
</feature>
<reference evidence="11" key="1">
    <citation type="journal article" date="2018" name="Gigascience">
        <title>Genome assembly of the Pink Ipe (Handroanthus impetiginosus, Bignoniaceae), a highly valued, ecologically keystone Neotropical timber forest tree.</title>
        <authorList>
            <person name="Silva-Junior O.B."/>
            <person name="Grattapaglia D."/>
            <person name="Novaes E."/>
            <person name="Collevatti R.G."/>
        </authorList>
    </citation>
    <scope>NUCLEOTIDE SEQUENCE [LARGE SCALE GENOMIC DNA]</scope>
    <source>
        <strain evidence="11">cv. UFG-1</strain>
    </source>
</reference>